<feature type="compositionally biased region" description="Low complexity" evidence="1">
    <location>
        <begin position="206"/>
        <end position="225"/>
    </location>
</feature>
<reference evidence="2 3" key="1">
    <citation type="journal article" date="2016" name="Genome Announc.">
        <title>Draft Genome Sequence of Planomonospora sphaerica JCM9374, a Rare Actinomycete.</title>
        <authorList>
            <person name="Dohra H."/>
            <person name="Suzuki T."/>
            <person name="Inoue Y."/>
            <person name="Kodani S."/>
        </authorList>
    </citation>
    <scope>NUCLEOTIDE SEQUENCE [LARGE SCALE GENOMIC DNA]</scope>
    <source>
        <strain evidence="2 3">JCM 9374</strain>
    </source>
</reference>
<feature type="compositionally biased region" description="Basic and acidic residues" evidence="1">
    <location>
        <begin position="50"/>
        <end position="65"/>
    </location>
</feature>
<dbReference type="Proteomes" id="UP000077701">
    <property type="component" value="Unassembled WGS sequence"/>
</dbReference>
<organism evidence="2 3">
    <name type="scientific">Planomonospora sphaerica</name>
    <dbReference type="NCBI Taxonomy" id="161355"/>
    <lineage>
        <taxon>Bacteria</taxon>
        <taxon>Bacillati</taxon>
        <taxon>Actinomycetota</taxon>
        <taxon>Actinomycetes</taxon>
        <taxon>Streptosporangiales</taxon>
        <taxon>Streptosporangiaceae</taxon>
        <taxon>Planomonospora</taxon>
    </lineage>
</organism>
<proteinExistence type="predicted"/>
<feature type="region of interest" description="Disordered" evidence="1">
    <location>
        <begin position="1"/>
        <end position="70"/>
    </location>
</feature>
<feature type="compositionally biased region" description="Basic and acidic residues" evidence="1">
    <location>
        <begin position="131"/>
        <end position="141"/>
    </location>
</feature>
<keyword evidence="3" id="KW-1185">Reference proteome</keyword>
<protein>
    <submittedName>
        <fullName evidence="2">Uncharacterized protein</fullName>
    </submittedName>
</protein>
<evidence type="ECO:0000313" key="3">
    <source>
        <dbReference type="Proteomes" id="UP000077701"/>
    </source>
</evidence>
<dbReference type="EMBL" id="BDCX01000007">
    <property type="protein sequence ID" value="GAT67513.1"/>
    <property type="molecule type" value="Genomic_DNA"/>
</dbReference>
<dbReference type="STRING" id="161355.PS9374_03168"/>
<gene>
    <name evidence="2" type="ORF">PS9374_03168</name>
</gene>
<dbReference type="RefSeq" id="WP_153054277.1">
    <property type="nucleotide sequence ID" value="NZ_BDCX01000007.1"/>
</dbReference>
<evidence type="ECO:0000313" key="2">
    <source>
        <dbReference type="EMBL" id="GAT67513.1"/>
    </source>
</evidence>
<feature type="region of interest" description="Disordered" evidence="1">
    <location>
        <begin position="101"/>
        <end position="250"/>
    </location>
</feature>
<comment type="caution">
    <text evidence="2">The sequence shown here is derived from an EMBL/GenBank/DDBJ whole genome shotgun (WGS) entry which is preliminary data.</text>
</comment>
<feature type="compositionally biased region" description="Basic and acidic residues" evidence="1">
    <location>
        <begin position="151"/>
        <end position="160"/>
    </location>
</feature>
<reference evidence="3" key="2">
    <citation type="submission" date="2016-04" db="EMBL/GenBank/DDBJ databases">
        <title>Planomonospora sphaerica JCM9374 whole genome shotgun sequence.</title>
        <authorList>
            <person name="Suzuki T."/>
            <person name="Dohra H."/>
            <person name="Kodani S."/>
        </authorList>
    </citation>
    <scope>NUCLEOTIDE SEQUENCE [LARGE SCALE GENOMIC DNA]</scope>
    <source>
        <strain evidence="3">JCM 9374</strain>
    </source>
</reference>
<name>A0A171D0Q4_9ACTN</name>
<sequence>MGSHEPAGEDALHRGGRPEPEAAPEPPADVPVGRRLRPEQSATGDVLPAQEDRVESGPAEADRPGRRWRLGAPVKAAALTVAAAAAMLGGTAAGVQAWKDSAGPLFGCSTGECRTAGPEGGATGPGEPAPGEERPQPERSRTAAPSPSPEETTRRPEASRTPKARPATQEPTRRPRGTGSASGGDEEARKQGLSVGRPGTLREETPTQTAAPTSTQAPSTAPSPGSGSGDGDGIEIPLPLPLPLPLDGKD</sequence>
<dbReference type="AlphaFoldDB" id="A0A171D0Q4"/>
<feature type="compositionally biased region" description="Basic and acidic residues" evidence="1">
    <location>
        <begin position="1"/>
        <end position="20"/>
    </location>
</feature>
<accession>A0A171D0Q4</accession>
<evidence type="ECO:0000256" key="1">
    <source>
        <dbReference type="SAM" id="MobiDB-lite"/>
    </source>
</evidence>